<keyword evidence="2 4" id="KW-0547">Nucleotide-binding</keyword>
<dbReference type="InterPro" id="IPR008271">
    <property type="entry name" value="Ser/Thr_kinase_AS"/>
</dbReference>
<dbReference type="InterPro" id="IPR051681">
    <property type="entry name" value="Ser/Thr_Kinases-Pseudokinases"/>
</dbReference>
<accession>A0A024UA21</accession>
<keyword evidence="5" id="KW-1133">Transmembrane helix</keyword>
<evidence type="ECO:0000256" key="2">
    <source>
        <dbReference type="ARBA" id="ARBA00022741"/>
    </source>
</evidence>
<name>A0A024UA21_9STRA</name>
<keyword evidence="5" id="KW-0812">Transmembrane</keyword>
<feature type="transmembrane region" description="Helical" evidence="5">
    <location>
        <begin position="173"/>
        <end position="193"/>
    </location>
</feature>
<evidence type="ECO:0000259" key="6">
    <source>
        <dbReference type="PROSITE" id="PS50011"/>
    </source>
</evidence>
<dbReference type="AlphaFoldDB" id="A0A024UA21"/>
<keyword evidence="5" id="KW-0472">Membrane</keyword>
<keyword evidence="1" id="KW-0723">Serine/threonine-protein kinase</keyword>
<feature type="binding site" evidence="4">
    <location>
        <position position="287"/>
    </location>
    <ligand>
        <name>ATP</name>
        <dbReference type="ChEBI" id="CHEBI:30616"/>
    </ligand>
</feature>
<dbReference type="OrthoDB" id="4062651at2759"/>
<dbReference type="PRINTS" id="PR00109">
    <property type="entry name" value="TYRKINASE"/>
</dbReference>
<keyword evidence="7" id="KW-0808">Transferase</keyword>
<dbReference type="VEuPathDB" id="FungiDB:H310_05941"/>
<gene>
    <name evidence="7" type="ORF">H310_05941</name>
</gene>
<dbReference type="PROSITE" id="PS00107">
    <property type="entry name" value="PROTEIN_KINASE_ATP"/>
    <property type="match status" value="1"/>
</dbReference>
<dbReference type="Gene3D" id="3.30.200.20">
    <property type="entry name" value="Phosphorylase Kinase, domain 1"/>
    <property type="match status" value="1"/>
</dbReference>
<dbReference type="InterPro" id="IPR017441">
    <property type="entry name" value="Protein_kinase_ATP_BS"/>
</dbReference>
<dbReference type="GeneID" id="20082991"/>
<dbReference type="GO" id="GO:0004674">
    <property type="term" value="F:protein serine/threonine kinase activity"/>
    <property type="evidence" value="ECO:0007669"/>
    <property type="project" value="UniProtKB-KW"/>
</dbReference>
<dbReference type="PROSITE" id="PS50011">
    <property type="entry name" value="PROTEIN_KINASE_DOM"/>
    <property type="match status" value="1"/>
</dbReference>
<dbReference type="SMART" id="SM00220">
    <property type="entry name" value="S_TKc"/>
    <property type="match status" value="1"/>
</dbReference>
<dbReference type="PANTHER" id="PTHR44329:SF214">
    <property type="entry name" value="PROTEIN KINASE DOMAIN-CONTAINING PROTEIN"/>
    <property type="match status" value="1"/>
</dbReference>
<dbReference type="GO" id="GO:0005524">
    <property type="term" value="F:ATP binding"/>
    <property type="evidence" value="ECO:0007669"/>
    <property type="project" value="UniProtKB-UniRule"/>
</dbReference>
<evidence type="ECO:0000256" key="3">
    <source>
        <dbReference type="ARBA" id="ARBA00022840"/>
    </source>
</evidence>
<dbReference type="InterPro" id="IPR001245">
    <property type="entry name" value="Ser-Thr/Tyr_kinase_cat_dom"/>
</dbReference>
<organism evidence="7">
    <name type="scientific">Aphanomyces invadans</name>
    <dbReference type="NCBI Taxonomy" id="157072"/>
    <lineage>
        <taxon>Eukaryota</taxon>
        <taxon>Sar</taxon>
        <taxon>Stramenopiles</taxon>
        <taxon>Oomycota</taxon>
        <taxon>Saprolegniomycetes</taxon>
        <taxon>Saprolegniales</taxon>
        <taxon>Verrucalvaceae</taxon>
        <taxon>Aphanomyces</taxon>
    </lineage>
</organism>
<evidence type="ECO:0000256" key="5">
    <source>
        <dbReference type="SAM" id="Phobius"/>
    </source>
</evidence>
<sequence length="534" mass="58992">MSSNSSTSSGSAEWCSPELLEGLTINATANSTTCGTADTIAVDSNAQQSINLWTEGCNATSPATAMPCRLEACTRLQDSIRRLPLNVSSCMLVNGTRLIDYRWYFAPHVSPSPSPASTSPDITLPRVDSKVTISTEVPSSAAQAYPFTTSERESSVEITSPVSKLTWFSANSVWIAASIVGAMTLFVLVILFIHRRRHHSATKPPPPTDFSVYYPVANSPVPSDAVAKKRKFPVPSTPDQIELDATMMKLGVTRIDHREVIREQLLGAGAFGEVWLATYRGRQVAVKTALLGFQNRHIPQYRLSDIQHLIDEISLMSMFKSPYVVEFVGASWKRVGDLACVMEYMNQGDLRDKLESTTRATFSWTDKVQCMLSIVEGLVYVHSFDIIHRDLKSRNVLLDSTHGTKLTDFGIAREDTQDTMTMGVGTYRWMAPELLQDSHYTVAADMYSFGVLVSELDTHCIPYSDQTNVKGRPLADTTIMAQVMLGTVKPTFSVESPTWVRDLGMQCLSHDAAARPTAIQVSMILRQQMKLLVI</sequence>
<evidence type="ECO:0000256" key="4">
    <source>
        <dbReference type="PROSITE-ProRule" id="PRU10141"/>
    </source>
</evidence>
<dbReference type="InterPro" id="IPR011009">
    <property type="entry name" value="Kinase-like_dom_sf"/>
</dbReference>
<keyword evidence="7" id="KW-0418">Kinase</keyword>
<dbReference type="Gene3D" id="1.10.510.10">
    <property type="entry name" value="Transferase(Phosphotransferase) domain 1"/>
    <property type="match status" value="1"/>
</dbReference>
<evidence type="ECO:0000313" key="7">
    <source>
        <dbReference type="EMBL" id="ETW02428.1"/>
    </source>
</evidence>
<dbReference type="Pfam" id="PF00069">
    <property type="entry name" value="Pkinase"/>
    <property type="match status" value="1"/>
</dbReference>
<reference evidence="7" key="1">
    <citation type="submission" date="2013-12" db="EMBL/GenBank/DDBJ databases">
        <title>The Genome Sequence of Aphanomyces invadans NJM9701.</title>
        <authorList>
            <consortium name="The Broad Institute Genomics Platform"/>
            <person name="Russ C."/>
            <person name="Tyler B."/>
            <person name="van West P."/>
            <person name="Dieguez-Uribeondo J."/>
            <person name="Young S.K."/>
            <person name="Zeng Q."/>
            <person name="Gargeya S."/>
            <person name="Fitzgerald M."/>
            <person name="Abouelleil A."/>
            <person name="Alvarado L."/>
            <person name="Chapman S.B."/>
            <person name="Gainer-Dewar J."/>
            <person name="Goldberg J."/>
            <person name="Griggs A."/>
            <person name="Gujja S."/>
            <person name="Hansen M."/>
            <person name="Howarth C."/>
            <person name="Imamovic A."/>
            <person name="Ireland A."/>
            <person name="Larimer J."/>
            <person name="McCowan C."/>
            <person name="Murphy C."/>
            <person name="Pearson M."/>
            <person name="Poon T.W."/>
            <person name="Priest M."/>
            <person name="Roberts A."/>
            <person name="Saif S."/>
            <person name="Shea T."/>
            <person name="Sykes S."/>
            <person name="Wortman J."/>
            <person name="Nusbaum C."/>
            <person name="Birren B."/>
        </authorList>
    </citation>
    <scope>NUCLEOTIDE SEQUENCE [LARGE SCALE GENOMIC DNA]</scope>
    <source>
        <strain evidence="7">NJM9701</strain>
    </source>
</reference>
<keyword evidence="3 4" id="KW-0067">ATP-binding</keyword>
<feature type="domain" description="Protein kinase" evidence="6">
    <location>
        <begin position="260"/>
        <end position="532"/>
    </location>
</feature>
<dbReference type="SUPFAM" id="SSF56112">
    <property type="entry name" value="Protein kinase-like (PK-like)"/>
    <property type="match status" value="1"/>
</dbReference>
<evidence type="ECO:0000256" key="1">
    <source>
        <dbReference type="ARBA" id="ARBA00022527"/>
    </source>
</evidence>
<dbReference type="STRING" id="157072.A0A024UA21"/>
<dbReference type="EMBL" id="KI913961">
    <property type="protein sequence ID" value="ETW02428.1"/>
    <property type="molecule type" value="Genomic_DNA"/>
</dbReference>
<dbReference type="PANTHER" id="PTHR44329">
    <property type="entry name" value="SERINE/THREONINE-PROTEIN KINASE TNNI3K-RELATED"/>
    <property type="match status" value="1"/>
</dbReference>
<dbReference type="InterPro" id="IPR000719">
    <property type="entry name" value="Prot_kinase_dom"/>
</dbReference>
<dbReference type="PROSITE" id="PS00108">
    <property type="entry name" value="PROTEIN_KINASE_ST"/>
    <property type="match status" value="1"/>
</dbReference>
<protein>
    <submittedName>
        <fullName evidence="7">TKL protein kinase</fullName>
    </submittedName>
</protein>
<dbReference type="RefSeq" id="XP_008869033.1">
    <property type="nucleotide sequence ID" value="XM_008870811.1"/>
</dbReference>
<dbReference type="eggNOG" id="KOG0192">
    <property type="taxonomic scope" value="Eukaryota"/>
</dbReference>
<proteinExistence type="predicted"/>